<evidence type="ECO:0000256" key="1">
    <source>
        <dbReference type="PROSITE-ProRule" id="PRU00221"/>
    </source>
</evidence>
<feature type="compositionally biased region" description="Basic and acidic residues" evidence="2">
    <location>
        <begin position="483"/>
        <end position="493"/>
    </location>
</feature>
<dbReference type="InterPro" id="IPR036322">
    <property type="entry name" value="WD40_repeat_dom_sf"/>
</dbReference>
<dbReference type="InParanoid" id="D8PRD7"/>
<dbReference type="Gene3D" id="2.130.10.10">
    <property type="entry name" value="YVTN repeat-like/Quinoprotein amine dehydrogenase"/>
    <property type="match status" value="1"/>
</dbReference>
<dbReference type="InterPro" id="IPR001680">
    <property type="entry name" value="WD40_rpt"/>
</dbReference>
<evidence type="ECO:0000313" key="4">
    <source>
        <dbReference type="Proteomes" id="UP000007431"/>
    </source>
</evidence>
<dbReference type="VEuPathDB" id="FungiDB:SCHCODRAFT_02610813"/>
<feature type="region of interest" description="Disordered" evidence="2">
    <location>
        <begin position="387"/>
        <end position="409"/>
    </location>
</feature>
<dbReference type="Proteomes" id="UP000007431">
    <property type="component" value="Unassembled WGS sequence"/>
</dbReference>
<reference evidence="3 4" key="1">
    <citation type="journal article" date="2010" name="Nat. Biotechnol.">
        <title>Genome sequence of the model mushroom Schizophyllum commune.</title>
        <authorList>
            <person name="Ohm R.A."/>
            <person name="de Jong J.F."/>
            <person name="Lugones L.G."/>
            <person name="Aerts A."/>
            <person name="Kothe E."/>
            <person name="Stajich J.E."/>
            <person name="de Vries R.P."/>
            <person name="Record E."/>
            <person name="Levasseur A."/>
            <person name="Baker S.E."/>
            <person name="Bartholomew K.A."/>
            <person name="Coutinho P.M."/>
            <person name="Erdmann S."/>
            <person name="Fowler T.J."/>
            <person name="Gathman A.C."/>
            <person name="Lombard V."/>
            <person name="Henrissat B."/>
            <person name="Knabe N."/>
            <person name="Kuees U."/>
            <person name="Lilly W.W."/>
            <person name="Lindquist E."/>
            <person name="Lucas S."/>
            <person name="Magnuson J.K."/>
            <person name="Piumi F."/>
            <person name="Raudaskoski M."/>
            <person name="Salamov A."/>
            <person name="Schmutz J."/>
            <person name="Schwarze F.W.M.R."/>
            <person name="vanKuyk P.A."/>
            <person name="Horton J.S."/>
            <person name="Grigoriev I.V."/>
            <person name="Woesten H.A.B."/>
        </authorList>
    </citation>
    <scope>NUCLEOTIDE SEQUENCE [LARGE SCALE GENOMIC DNA]</scope>
    <source>
        <strain evidence="4">H4-8 / FGSC 9210</strain>
    </source>
</reference>
<dbReference type="PANTHER" id="PTHR43991">
    <property type="entry name" value="WD REPEAT PROTEIN (AFU_ORTHOLOGUE AFUA_8G05640)-RELATED"/>
    <property type="match status" value="1"/>
</dbReference>
<dbReference type="AlphaFoldDB" id="D8PRD7"/>
<evidence type="ECO:0000256" key="2">
    <source>
        <dbReference type="SAM" id="MobiDB-lite"/>
    </source>
</evidence>
<dbReference type="HOGENOM" id="CLU_005870_0_0_1"/>
<keyword evidence="4" id="KW-1185">Reference proteome</keyword>
<accession>D8PRD7</accession>
<evidence type="ECO:0000313" key="3">
    <source>
        <dbReference type="EMBL" id="EFJ03843.1"/>
    </source>
</evidence>
<name>D8PRD7_SCHCM</name>
<feature type="compositionally biased region" description="Acidic residues" evidence="2">
    <location>
        <begin position="466"/>
        <end position="475"/>
    </location>
</feature>
<dbReference type="SUPFAM" id="SSF50978">
    <property type="entry name" value="WD40 repeat-like"/>
    <property type="match status" value="1"/>
</dbReference>
<feature type="repeat" description="WD" evidence="1">
    <location>
        <begin position="241"/>
        <end position="271"/>
    </location>
</feature>
<sequence length="582" mass="64357">MARELPLLDSQAPTFSAINYLHVGHVQLRDIVCCPNERGVVNYLANRVIVEHNITRPDLPPRNITSLSFRANCLSSLRLPDSDSTIFAAGGQKSELHLSIHTSGHETSRFETNLGCSINNSVLLTTLNLTGSPEGAVEPRIVISNNNQTVKLYDVAVRVLNGTPISPCGQLHLPYFVNHSSISPDGRTLLTIGDSNEVNLHRMSGGSRVTFSPISTLTIPPSLDLPSKYRPNALTASFSSAFSADGSKFVVASQEGVVAVWDVRSPRLERTLRQHRDLVHVVDARTFETEEIIRVPSYPSLASPKARMDLYSRRSTPGSSQSHTPPYTHDSSLRSPQTSPGPHRLSFTSSPYPSPPGPSFVTRTRRPNVRSTPVPRVRQALQDGFRVALSPDNPTPFSPPRSPRSPRSAVRSIRQALRAWDSERDDVVIIPTLGDSEIDNPVRNFLRYSTQDRADEFEHYMQVDEEDCASSDDGNEPPASGERAADEYDSRDSYHDRSHVVYAPVTYGEEGHVYDENLTLLDEHSDLTLMGEEIEDDDDNVDITGICFDPSGKHMYVASMHGVGEWSVRGADKHWWGDGAFT</sequence>
<feature type="compositionally biased region" description="Pro residues" evidence="2">
    <location>
        <begin position="393"/>
        <end position="403"/>
    </location>
</feature>
<feature type="region of interest" description="Disordered" evidence="2">
    <location>
        <begin position="311"/>
        <end position="374"/>
    </location>
</feature>
<gene>
    <name evidence="3" type="ORF">SCHCODRAFT_80896</name>
</gene>
<dbReference type="PROSITE" id="PS50082">
    <property type="entry name" value="WD_REPEATS_2"/>
    <property type="match status" value="1"/>
</dbReference>
<proteinExistence type="predicted"/>
<organism evidence="4">
    <name type="scientific">Schizophyllum commune (strain H4-8 / FGSC 9210)</name>
    <name type="common">Split gill fungus</name>
    <dbReference type="NCBI Taxonomy" id="578458"/>
    <lineage>
        <taxon>Eukaryota</taxon>
        <taxon>Fungi</taxon>
        <taxon>Dikarya</taxon>
        <taxon>Basidiomycota</taxon>
        <taxon>Agaricomycotina</taxon>
        <taxon>Agaricomycetes</taxon>
        <taxon>Agaricomycetidae</taxon>
        <taxon>Agaricales</taxon>
        <taxon>Schizophyllaceae</taxon>
        <taxon>Schizophyllum</taxon>
    </lineage>
</organism>
<dbReference type="PANTHER" id="PTHR43991:SF9">
    <property type="entry name" value="DUF2415 DOMAIN-CONTAINING PROTEIN"/>
    <property type="match status" value="1"/>
</dbReference>
<protein>
    <submittedName>
        <fullName evidence="3">Expressed protein</fullName>
    </submittedName>
</protein>
<dbReference type="eggNOG" id="KOG4532">
    <property type="taxonomic scope" value="Eukaryota"/>
</dbReference>
<dbReference type="OMA" id="TIGHVQL"/>
<dbReference type="EMBL" id="GL377302">
    <property type="protein sequence ID" value="EFJ03843.1"/>
    <property type="molecule type" value="Genomic_DNA"/>
</dbReference>
<dbReference type="InterPro" id="IPR015943">
    <property type="entry name" value="WD40/YVTN_repeat-like_dom_sf"/>
</dbReference>
<feature type="compositionally biased region" description="Polar residues" evidence="2">
    <location>
        <begin position="313"/>
        <end position="340"/>
    </location>
</feature>
<feature type="region of interest" description="Disordered" evidence="2">
    <location>
        <begin position="466"/>
        <end position="493"/>
    </location>
</feature>
<keyword evidence="1" id="KW-0853">WD repeat</keyword>